<reference evidence="1 2" key="1">
    <citation type="submission" date="2015-01" db="EMBL/GenBank/DDBJ databases">
        <title>Evolution of Trichinella species and genotypes.</title>
        <authorList>
            <person name="Korhonen P.K."/>
            <person name="Edoardo P."/>
            <person name="Giuseppe L.R."/>
            <person name="Gasser R.B."/>
        </authorList>
    </citation>
    <scope>NUCLEOTIDE SEQUENCE [LARGE SCALE GENOMIC DNA]</scope>
    <source>
        <strain evidence="1">ISS1980</strain>
    </source>
</reference>
<dbReference type="Proteomes" id="UP000054843">
    <property type="component" value="Unassembled WGS sequence"/>
</dbReference>
<sequence length="169" mass="18684">MELKETIALRVDDKRKLFYVGCSESYRSQNTDIAKLVQTMEINRELRESCQKQSGGDSAKRTSEQSVDVIGAHSKSAAHHFEAGFSQLSLDKSVHLGVETFWGRCVASEGQKASSNNDKGGKIKCIASIPIVDVSKAGIITMVTKYFIHNKRKLFYQQAGMVAKPAVKQ</sequence>
<comment type="caution">
    <text evidence="1">The sequence shown here is derived from an EMBL/GenBank/DDBJ whole genome shotgun (WGS) entry which is preliminary data.</text>
</comment>
<organism evidence="1 2">
    <name type="scientific">Trichinella papuae</name>
    <dbReference type="NCBI Taxonomy" id="268474"/>
    <lineage>
        <taxon>Eukaryota</taxon>
        <taxon>Metazoa</taxon>
        <taxon>Ecdysozoa</taxon>
        <taxon>Nematoda</taxon>
        <taxon>Enoplea</taxon>
        <taxon>Dorylaimia</taxon>
        <taxon>Trichinellida</taxon>
        <taxon>Trichinellidae</taxon>
        <taxon>Trichinella</taxon>
    </lineage>
</organism>
<proteinExistence type="predicted"/>
<protein>
    <submittedName>
        <fullName evidence="1">Uncharacterized protein</fullName>
    </submittedName>
</protein>
<name>A0A0V1MG56_9BILA</name>
<accession>A0A0V1MG56</accession>
<dbReference type="AlphaFoldDB" id="A0A0V1MG56"/>
<evidence type="ECO:0000313" key="2">
    <source>
        <dbReference type="Proteomes" id="UP000054843"/>
    </source>
</evidence>
<evidence type="ECO:0000313" key="1">
    <source>
        <dbReference type="EMBL" id="KRZ70761.1"/>
    </source>
</evidence>
<dbReference type="EMBL" id="JYDO01000108">
    <property type="protein sequence ID" value="KRZ70761.1"/>
    <property type="molecule type" value="Genomic_DNA"/>
</dbReference>
<gene>
    <name evidence="1" type="ORF">T10_3282</name>
</gene>
<keyword evidence="2" id="KW-1185">Reference proteome</keyword>